<evidence type="ECO:0008006" key="5">
    <source>
        <dbReference type="Google" id="ProtNLM"/>
    </source>
</evidence>
<dbReference type="STRING" id="1777143.AWB82_04751"/>
<gene>
    <name evidence="3" type="ORF">AWB82_04751</name>
</gene>
<feature type="compositionally biased region" description="Basic and acidic residues" evidence="1">
    <location>
        <begin position="65"/>
        <end position="74"/>
    </location>
</feature>
<feature type="chain" id="PRO_5007622322" description="Lipoprotein" evidence="2">
    <location>
        <begin position="26"/>
        <end position="187"/>
    </location>
</feature>
<organism evidence="3 4">
    <name type="scientific">Caballeronia glebae</name>
    <dbReference type="NCBI Taxonomy" id="1777143"/>
    <lineage>
        <taxon>Bacteria</taxon>
        <taxon>Pseudomonadati</taxon>
        <taxon>Pseudomonadota</taxon>
        <taxon>Betaproteobacteria</taxon>
        <taxon>Burkholderiales</taxon>
        <taxon>Burkholderiaceae</taxon>
        <taxon>Caballeronia</taxon>
    </lineage>
</organism>
<dbReference type="EMBL" id="FCOJ02000038">
    <property type="protein sequence ID" value="SAK75134.1"/>
    <property type="molecule type" value="Genomic_DNA"/>
</dbReference>
<evidence type="ECO:0000256" key="1">
    <source>
        <dbReference type="SAM" id="MobiDB-lite"/>
    </source>
</evidence>
<keyword evidence="2" id="KW-0732">Signal</keyword>
<keyword evidence="4" id="KW-1185">Reference proteome</keyword>
<evidence type="ECO:0000313" key="3">
    <source>
        <dbReference type="EMBL" id="SAK75134.1"/>
    </source>
</evidence>
<feature type="signal peptide" evidence="2">
    <location>
        <begin position="1"/>
        <end position="25"/>
    </location>
</feature>
<dbReference type="OrthoDB" id="123540at2"/>
<name>A0A158BYF9_9BURK</name>
<accession>A0A158BYF9</accession>
<dbReference type="RefSeq" id="WP_086971535.1">
    <property type="nucleotide sequence ID" value="NZ_FCOJ02000038.1"/>
</dbReference>
<sequence length="187" mass="19842">MNAKKLSTKVIVALLAVGIASAASAFEFRGGARTSVNGGNWRGGANQANVAARQSAYQANVETRQSNRTEREGNRQNGVQQVSSNRNNTAQNISNNRTNVVNNYNNNNHGCCYNNGGWYDDHPVATAAAVTATVVATAAIVGSIVHTLPPSCAPVMVNGATYQQCGSTWYQPQYYGTSVQYVVVNAP</sequence>
<protein>
    <recommendedName>
        <fullName evidence="5">Lipoprotein</fullName>
    </recommendedName>
</protein>
<comment type="caution">
    <text evidence="3">The sequence shown here is derived from an EMBL/GenBank/DDBJ whole genome shotgun (WGS) entry which is preliminary data.</text>
</comment>
<reference evidence="3" key="1">
    <citation type="submission" date="2016-01" db="EMBL/GenBank/DDBJ databases">
        <authorList>
            <person name="Peeters C."/>
        </authorList>
    </citation>
    <scope>NUCLEOTIDE SEQUENCE [LARGE SCALE GENOMIC DNA]</scope>
    <source>
        <strain evidence="3">LMG 29325</strain>
    </source>
</reference>
<dbReference type="Proteomes" id="UP000054596">
    <property type="component" value="Unassembled WGS sequence"/>
</dbReference>
<feature type="compositionally biased region" description="Polar residues" evidence="1">
    <location>
        <begin position="75"/>
        <end position="91"/>
    </location>
</feature>
<evidence type="ECO:0000256" key="2">
    <source>
        <dbReference type="SAM" id="SignalP"/>
    </source>
</evidence>
<proteinExistence type="predicted"/>
<feature type="region of interest" description="Disordered" evidence="1">
    <location>
        <begin position="62"/>
        <end position="100"/>
    </location>
</feature>
<dbReference type="AlphaFoldDB" id="A0A158BYF9"/>
<evidence type="ECO:0000313" key="4">
    <source>
        <dbReference type="Proteomes" id="UP000054596"/>
    </source>
</evidence>